<dbReference type="SMART" id="SM00382">
    <property type="entry name" value="AAA"/>
    <property type="match status" value="1"/>
</dbReference>
<reference evidence="10" key="1">
    <citation type="journal article" date="2015" name="Genome Announc.">
        <title>Draft Genome Sequence of Tolypothrix boutellei Strain VB521301.</title>
        <authorList>
            <person name="Chandrababunaidu M.M."/>
            <person name="Singh D."/>
            <person name="Sen D."/>
            <person name="Bhan S."/>
            <person name="Das S."/>
            <person name="Gupta A."/>
            <person name="Adhikary S.P."/>
            <person name="Tripathy S."/>
        </authorList>
    </citation>
    <scope>NUCLEOTIDE SEQUENCE</scope>
    <source>
        <strain evidence="10">VB521301</strain>
    </source>
</reference>
<protein>
    <submittedName>
        <fullName evidence="10">ABC transporter ATP-binding protein</fullName>
    </submittedName>
</protein>
<sequence length="257" mass="28181">MSTLHAVELTDVRRVFGKRAVLNGINLTIHQAEFVAVLGPSGTGKTTLLRLLSGLDRTDSGSVRVAANRSVVFQEPRLVLAKRVWENVVLGSQGRAARRDALQALEEVGLRNHADAWPKTLSGGEAQRVALARALVRQPSLLLLDEPFASLDALTRIKMYELVAQLWERHHPAVVLVTHDVDEAILLADRILVLANGSVNLDLTIDTDKPRDRADPAFAALRVRLLAELGVAPNHAKPPTEPIQNAVISNWRSDREI</sequence>
<evidence type="ECO:0000256" key="7">
    <source>
        <dbReference type="ARBA" id="ARBA00022967"/>
    </source>
</evidence>
<dbReference type="PROSITE" id="PS00211">
    <property type="entry name" value="ABC_TRANSPORTER_1"/>
    <property type="match status" value="1"/>
</dbReference>
<evidence type="ECO:0000256" key="3">
    <source>
        <dbReference type="ARBA" id="ARBA00022448"/>
    </source>
</evidence>
<reference evidence="10" key="2">
    <citation type="submission" date="2019-11" db="EMBL/GenBank/DDBJ databases">
        <title>Improved Assembly of Tolypothrix boutellei genome.</title>
        <authorList>
            <person name="Sarangi A.N."/>
            <person name="Mukherjee M."/>
            <person name="Ghosh S."/>
            <person name="Singh D."/>
            <person name="Das A."/>
            <person name="Kant S."/>
            <person name="Prusty A."/>
            <person name="Tripathy S."/>
        </authorList>
    </citation>
    <scope>NUCLEOTIDE SEQUENCE</scope>
    <source>
        <strain evidence="10">VB521301</strain>
    </source>
</reference>
<name>A0A8S9TLB9_9CYAN</name>
<dbReference type="SUPFAM" id="SSF52540">
    <property type="entry name" value="P-loop containing nucleoside triphosphate hydrolases"/>
    <property type="match status" value="1"/>
</dbReference>
<evidence type="ECO:0000313" key="11">
    <source>
        <dbReference type="Proteomes" id="UP000029738"/>
    </source>
</evidence>
<dbReference type="InterPro" id="IPR003439">
    <property type="entry name" value="ABC_transporter-like_ATP-bd"/>
</dbReference>
<keyword evidence="7" id="KW-1278">Translocase</keyword>
<dbReference type="InterPro" id="IPR050166">
    <property type="entry name" value="ABC_transporter_ATP-bind"/>
</dbReference>
<keyword evidence="3" id="KW-0813">Transport</keyword>
<dbReference type="InterPro" id="IPR003593">
    <property type="entry name" value="AAA+_ATPase"/>
</dbReference>
<comment type="subcellular location">
    <subcellularLocation>
        <location evidence="1">Cell inner membrane</location>
        <topology evidence="1">Peripheral membrane protein</topology>
    </subcellularLocation>
</comment>
<dbReference type="EMBL" id="JHEG04000001">
    <property type="protein sequence ID" value="KAF3891243.1"/>
    <property type="molecule type" value="Genomic_DNA"/>
</dbReference>
<dbReference type="OrthoDB" id="419973at2"/>
<dbReference type="PANTHER" id="PTHR42788:SF17">
    <property type="entry name" value="ALIPHATIC SULFONATES IMPORT ATP-BINDING PROTEIN SSUB"/>
    <property type="match status" value="1"/>
</dbReference>
<comment type="similarity">
    <text evidence="2">Belongs to the ABC transporter superfamily. Nitrate/nitrite/cyanate uptake transporter (NitT) (TC 3.A.1.16) family.</text>
</comment>
<feature type="domain" description="ABC transporter" evidence="9">
    <location>
        <begin position="7"/>
        <end position="221"/>
    </location>
</feature>
<dbReference type="Gene3D" id="3.40.50.300">
    <property type="entry name" value="P-loop containing nucleotide triphosphate hydrolases"/>
    <property type="match status" value="1"/>
</dbReference>
<proteinExistence type="inferred from homology"/>
<dbReference type="PANTHER" id="PTHR42788">
    <property type="entry name" value="TAURINE IMPORT ATP-BINDING PROTEIN-RELATED"/>
    <property type="match status" value="1"/>
</dbReference>
<organism evidence="10 11">
    <name type="scientific">Tolypothrix bouteillei VB521301</name>
    <dbReference type="NCBI Taxonomy" id="1479485"/>
    <lineage>
        <taxon>Bacteria</taxon>
        <taxon>Bacillati</taxon>
        <taxon>Cyanobacteriota</taxon>
        <taxon>Cyanophyceae</taxon>
        <taxon>Nostocales</taxon>
        <taxon>Tolypothrichaceae</taxon>
        <taxon>Tolypothrix</taxon>
    </lineage>
</organism>
<keyword evidence="8" id="KW-0472">Membrane</keyword>
<evidence type="ECO:0000259" key="9">
    <source>
        <dbReference type="PROSITE" id="PS50893"/>
    </source>
</evidence>
<gene>
    <name evidence="10" type="ORF">DA73_0400031800</name>
</gene>
<dbReference type="InterPro" id="IPR017871">
    <property type="entry name" value="ABC_transporter-like_CS"/>
</dbReference>
<keyword evidence="4" id="KW-1003">Cell membrane</keyword>
<dbReference type="GO" id="GO:0005524">
    <property type="term" value="F:ATP binding"/>
    <property type="evidence" value="ECO:0007669"/>
    <property type="project" value="UniProtKB-KW"/>
</dbReference>
<dbReference type="GO" id="GO:0005886">
    <property type="term" value="C:plasma membrane"/>
    <property type="evidence" value="ECO:0007669"/>
    <property type="project" value="UniProtKB-SubCell"/>
</dbReference>
<dbReference type="GO" id="GO:0016887">
    <property type="term" value="F:ATP hydrolysis activity"/>
    <property type="evidence" value="ECO:0007669"/>
    <property type="project" value="InterPro"/>
</dbReference>
<evidence type="ECO:0000256" key="4">
    <source>
        <dbReference type="ARBA" id="ARBA00022475"/>
    </source>
</evidence>
<dbReference type="Proteomes" id="UP000029738">
    <property type="component" value="Unassembled WGS sequence"/>
</dbReference>
<evidence type="ECO:0000256" key="1">
    <source>
        <dbReference type="ARBA" id="ARBA00004417"/>
    </source>
</evidence>
<evidence type="ECO:0000256" key="6">
    <source>
        <dbReference type="ARBA" id="ARBA00022840"/>
    </source>
</evidence>
<dbReference type="PROSITE" id="PS50893">
    <property type="entry name" value="ABC_TRANSPORTER_2"/>
    <property type="match status" value="1"/>
</dbReference>
<evidence type="ECO:0000256" key="8">
    <source>
        <dbReference type="ARBA" id="ARBA00023136"/>
    </source>
</evidence>
<evidence type="ECO:0000256" key="5">
    <source>
        <dbReference type="ARBA" id="ARBA00022741"/>
    </source>
</evidence>
<evidence type="ECO:0000313" key="10">
    <source>
        <dbReference type="EMBL" id="KAF3891243.1"/>
    </source>
</evidence>
<dbReference type="InterPro" id="IPR027417">
    <property type="entry name" value="P-loop_NTPase"/>
</dbReference>
<evidence type="ECO:0000256" key="2">
    <source>
        <dbReference type="ARBA" id="ARBA00009440"/>
    </source>
</evidence>
<keyword evidence="5" id="KW-0547">Nucleotide-binding</keyword>
<dbReference type="AlphaFoldDB" id="A0A8S9TLB9"/>
<keyword evidence="11" id="KW-1185">Reference proteome</keyword>
<accession>A0A8S9TLB9</accession>
<dbReference type="Pfam" id="PF00005">
    <property type="entry name" value="ABC_tran"/>
    <property type="match status" value="1"/>
</dbReference>
<comment type="caution">
    <text evidence="10">The sequence shown here is derived from an EMBL/GenBank/DDBJ whole genome shotgun (WGS) entry which is preliminary data.</text>
</comment>
<keyword evidence="6 10" id="KW-0067">ATP-binding</keyword>